<dbReference type="Gene3D" id="3.50.50.100">
    <property type="match status" value="1"/>
</dbReference>
<proteinExistence type="inferred from homology"/>
<dbReference type="PRINTS" id="PR00368">
    <property type="entry name" value="FADPNR"/>
</dbReference>
<dbReference type="PANTHER" id="PTHR43429:SF3">
    <property type="entry name" value="NITRITE REDUCTASE [NAD(P)H]"/>
    <property type="match status" value="1"/>
</dbReference>
<gene>
    <name evidence="6" type="ORF">GCM10023189_27700</name>
</gene>
<evidence type="ECO:0000259" key="5">
    <source>
        <dbReference type="Pfam" id="PF07992"/>
    </source>
</evidence>
<dbReference type="SUPFAM" id="SSF51905">
    <property type="entry name" value="FAD/NAD(P)-binding domain"/>
    <property type="match status" value="1"/>
</dbReference>
<evidence type="ECO:0000256" key="1">
    <source>
        <dbReference type="ARBA" id="ARBA00001974"/>
    </source>
</evidence>
<comment type="caution">
    <text evidence="6">The sequence shown here is derived from an EMBL/GenBank/DDBJ whole genome shotgun (WGS) entry which is preliminary data.</text>
</comment>
<keyword evidence="3" id="KW-0285">Flavoprotein</keyword>
<dbReference type="InterPro" id="IPR050260">
    <property type="entry name" value="FAD-bd_OxRdtase"/>
</dbReference>
<evidence type="ECO:0000256" key="3">
    <source>
        <dbReference type="ARBA" id="ARBA00022630"/>
    </source>
</evidence>
<reference evidence="7" key="1">
    <citation type="journal article" date="2019" name="Int. J. Syst. Evol. Microbiol.">
        <title>The Global Catalogue of Microorganisms (GCM) 10K type strain sequencing project: providing services to taxonomists for standard genome sequencing and annotation.</title>
        <authorList>
            <consortium name="The Broad Institute Genomics Platform"/>
            <consortium name="The Broad Institute Genome Sequencing Center for Infectious Disease"/>
            <person name="Wu L."/>
            <person name="Ma J."/>
        </authorList>
    </citation>
    <scope>NUCLEOTIDE SEQUENCE [LARGE SCALE GENOMIC DNA]</scope>
    <source>
        <strain evidence="7">JCM 17927</strain>
    </source>
</reference>
<protein>
    <submittedName>
        <fullName evidence="6">FAD-dependent oxidoreductase</fullName>
    </submittedName>
</protein>
<dbReference type="Gene3D" id="3.50.50.60">
    <property type="entry name" value="FAD/NAD(P)-binding domain"/>
    <property type="match status" value="2"/>
</dbReference>
<evidence type="ECO:0000256" key="4">
    <source>
        <dbReference type="ARBA" id="ARBA00022827"/>
    </source>
</evidence>
<dbReference type="PANTHER" id="PTHR43429">
    <property type="entry name" value="PYRIDINE NUCLEOTIDE-DISULFIDE OXIDOREDUCTASE DOMAIN-CONTAINING"/>
    <property type="match status" value="1"/>
</dbReference>
<dbReference type="EMBL" id="BAABHD010000029">
    <property type="protein sequence ID" value="GAA4457260.1"/>
    <property type="molecule type" value="Genomic_DNA"/>
</dbReference>
<accession>A0ABP8MYZ8</accession>
<feature type="domain" description="FAD/NAD(P)-binding" evidence="5">
    <location>
        <begin position="3"/>
        <end position="316"/>
    </location>
</feature>
<evidence type="ECO:0000256" key="2">
    <source>
        <dbReference type="ARBA" id="ARBA00006442"/>
    </source>
</evidence>
<dbReference type="RefSeq" id="WP_345244407.1">
    <property type="nucleotide sequence ID" value="NZ_BAABHD010000029.1"/>
</dbReference>
<evidence type="ECO:0000313" key="7">
    <source>
        <dbReference type="Proteomes" id="UP001501175"/>
    </source>
</evidence>
<dbReference type="InterPro" id="IPR036188">
    <property type="entry name" value="FAD/NAD-bd_sf"/>
</dbReference>
<sequence>MRHIVIVGNGIAGITAARHIRKQSEDRITVISSETDHFFSRTALMYIYMGHLEYHHTKPYEDWFWPKNRINLLRGYVEQVDFTAKKLVLSNRFVEEYSAQTRGEKNSRTSPWFRKVSADEMPQSVETLDNRELSYDVLVLAVGSRPNFYDWPGQDLKGVQGLYGMPDLERMEAGTKDIRQAVVVGGGLIGIEMCEMLLSRDIAVTFLVREESFWDSVLPPEESAVATRHIREHHVDLRLETELQELVDDGTGRVGAVLTTAGEWIPAQFVGIAVGVSPNIDFLRNTDLAVDRGILVNEYLETNLPDVYAIGDCVQHRSPPTGRKPIEQIWYTGRIMGETLAQTLLGKRTPYQPGVFFNSAKFFDIEYQTYGYVPTHVPDDGSRQTFYWEHPDGRKSLRINYRTDTGAVTGVNALGIRQRQEVWETWITGARDIRYVLAHLPHANFDPELFRQYEPAIVAKFNAGHQGQAVQIRAKKGLLGWLAARD</sequence>
<dbReference type="InterPro" id="IPR023753">
    <property type="entry name" value="FAD/NAD-binding_dom"/>
</dbReference>
<dbReference type="PRINTS" id="PR00411">
    <property type="entry name" value="PNDRDTASEI"/>
</dbReference>
<name>A0ABP8MYZ8_9BACT</name>
<dbReference type="Pfam" id="PF07992">
    <property type="entry name" value="Pyr_redox_2"/>
    <property type="match status" value="1"/>
</dbReference>
<keyword evidence="7" id="KW-1185">Reference proteome</keyword>
<comment type="similarity">
    <text evidence="2">Belongs to the FAD-dependent oxidoreductase family.</text>
</comment>
<dbReference type="Proteomes" id="UP001501175">
    <property type="component" value="Unassembled WGS sequence"/>
</dbReference>
<comment type="cofactor">
    <cofactor evidence="1">
        <name>FAD</name>
        <dbReference type="ChEBI" id="CHEBI:57692"/>
    </cofactor>
</comment>
<evidence type="ECO:0000313" key="6">
    <source>
        <dbReference type="EMBL" id="GAA4457260.1"/>
    </source>
</evidence>
<keyword evidence="4" id="KW-0274">FAD</keyword>
<organism evidence="6 7">
    <name type="scientific">Nibrella saemangeumensis</name>
    <dbReference type="NCBI Taxonomy" id="1084526"/>
    <lineage>
        <taxon>Bacteria</taxon>
        <taxon>Pseudomonadati</taxon>
        <taxon>Bacteroidota</taxon>
        <taxon>Cytophagia</taxon>
        <taxon>Cytophagales</taxon>
        <taxon>Spirosomataceae</taxon>
        <taxon>Nibrella</taxon>
    </lineage>
</organism>